<dbReference type="GO" id="GO:0006424">
    <property type="term" value="P:glutamyl-tRNA aminoacylation"/>
    <property type="evidence" value="ECO:0007669"/>
    <property type="project" value="UniProtKB-UniRule"/>
</dbReference>
<keyword evidence="14" id="KW-1185">Reference proteome</keyword>
<dbReference type="PRINTS" id="PR00987">
    <property type="entry name" value="TRNASYNTHGLU"/>
</dbReference>
<gene>
    <name evidence="13" type="primary">gltX_2</name>
    <name evidence="10" type="synonym">gltX</name>
    <name evidence="13" type="ORF">BABL1_gene_584</name>
</gene>
<dbReference type="OrthoDB" id="9807503at2"/>
<dbReference type="AlphaFoldDB" id="V6DHJ7"/>
<sequence>MTDNLIRVRFAPSPTGYLHLGSLRVALFNWLYARHNKGQFIIRIEDTDLNRSESKYVDSILIPLKWVGIESDEPITFQSQRLELYNKVLNYMLEKNLAYRCFCSEKESNQNVEYKKYEGTCRNRLINQIDLQSPHVIRFKLPENIDKIEFNDLIRGDITFDIDQFDDFVIFRSDGMPTYNFAVVVDDNSMNITHILRGEEHISNTPKQILLYQACGFRVPLFGHLPLILSPDGGKLSKRHAATSVDFYQKEGFLPDALCNYLVRLGWAHGDQEIFSKEEMIKYFTLENVSKHGAIFDIKKLEWVNGVYIRNSSSQYLFDYITENIDADVFKNLNHWSQDKILKSIDLYKDRVRTLKELLLFIVELYNEPHNLELHNLDQWANENSISILKKLISSLDMQENFSHENISLDIKILCKEFGIKLPEIAQPIRLALTGKVSSPGIFDIIILLGKKESIQRIKVFVEFLSNVVRKH</sequence>
<dbReference type="GO" id="GO:0008270">
    <property type="term" value="F:zinc ion binding"/>
    <property type="evidence" value="ECO:0007669"/>
    <property type="project" value="InterPro"/>
</dbReference>
<feature type="domain" description="Aminoacyl-tRNA synthetase class I anticodon-binding" evidence="12">
    <location>
        <begin position="333"/>
        <end position="460"/>
    </location>
</feature>
<comment type="caution">
    <text evidence="10">Lacks conserved residue(s) required for the propagation of feature annotation.</text>
</comment>
<dbReference type="InterPro" id="IPR020058">
    <property type="entry name" value="Glu/Gln-tRNA-synth_Ib_cat-dom"/>
</dbReference>
<dbReference type="EC" id="6.1.1.17" evidence="10"/>
<dbReference type="InterPro" id="IPR014729">
    <property type="entry name" value="Rossmann-like_a/b/a_fold"/>
</dbReference>
<evidence type="ECO:0000256" key="4">
    <source>
        <dbReference type="ARBA" id="ARBA00022490"/>
    </source>
</evidence>
<reference evidence="13 14" key="1">
    <citation type="journal article" date="2015" name="Biol. Direct">
        <title>Babela massiliensis, a representative of a widespread bacterial phylum with unusual adaptations to parasitism in amoebae.</title>
        <authorList>
            <person name="Pagnier I."/>
            <person name="Yutin N."/>
            <person name="Croce O."/>
            <person name="Makarova K.S."/>
            <person name="Wolf Y.I."/>
            <person name="Benamar S."/>
            <person name="Raoult D."/>
            <person name="Koonin E.V."/>
            <person name="La Scola B."/>
        </authorList>
    </citation>
    <scope>NUCLEOTIDE SEQUENCE [LARGE SCALE GENOMIC DNA]</scope>
    <source>
        <strain evidence="14">BABL1</strain>
    </source>
</reference>
<evidence type="ECO:0000313" key="13">
    <source>
        <dbReference type="EMBL" id="CDK30433.1"/>
    </source>
</evidence>
<dbReference type="InterPro" id="IPR004527">
    <property type="entry name" value="Glu-tRNA-ligase_bac/mito"/>
</dbReference>
<comment type="similarity">
    <text evidence="2 10">Belongs to the class-I aminoacyl-tRNA synthetase family. Glutamate--tRNA ligase type 1 subfamily.</text>
</comment>
<evidence type="ECO:0000256" key="7">
    <source>
        <dbReference type="ARBA" id="ARBA00022840"/>
    </source>
</evidence>
<keyword evidence="6 10" id="KW-0547">Nucleotide-binding</keyword>
<dbReference type="InterPro" id="IPR033910">
    <property type="entry name" value="GluRS_core"/>
</dbReference>
<dbReference type="Proteomes" id="UP000018769">
    <property type="component" value="Chromosome I"/>
</dbReference>
<dbReference type="InterPro" id="IPR020751">
    <property type="entry name" value="aa-tRNA-synth_I_codon-bd_sub2"/>
</dbReference>
<comment type="subcellular location">
    <subcellularLocation>
        <location evidence="1 10">Cytoplasm</location>
    </subcellularLocation>
</comment>
<feature type="short sequence motif" description="'KMSKS' region" evidence="10">
    <location>
        <begin position="235"/>
        <end position="239"/>
    </location>
</feature>
<evidence type="ECO:0000256" key="2">
    <source>
        <dbReference type="ARBA" id="ARBA00007894"/>
    </source>
</evidence>
<dbReference type="SUPFAM" id="SSF52374">
    <property type="entry name" value="Nucleotidylyl transferase"/>
    <property type="match status" value="1"/>
</dbReference>
<keyword evidence="5 10" id="KW-0436">Ligase</keyword>
<name>V6DHJ7_9BACT</name>
<feature type="short sequence motif" description="'HIGH' region" evidence="10">
    <location>
        <begin position="12"/>
        <end position="22"/>
    </location>
</feature>
<dbReference type="HOGENOM" id="CLU_015768_6_3_7"/>
<dbReference type="InterPro" id="IPR045462">
    <property type="entry name" value="aa-tRNA-synth_I_cd-bd"/>
</dbReference>
<dbReference type="FunFam" id="3.40.50.620:FF:000007">
    <property type="entry name" value="Glutamate--tRNA ligase"/>
    <property type="match status" value="1"/>
</dbReference>
<evidence type="ECO:0000256" key="10">
    <source>
        <dbReference type="HAMAP-Rule" id="MF_00022"/>
    </source>
</evidence>
<dbReference type="InterPro" id="IPR000924">
    <property type="entry name" value="Glu/Gln-tRNA-synth"/>
</dbReference>
<dbReference type="InterPro" id="IPR008925">
    <property type="entry name" value="aa_tRNA-synth_I_cd-bd_sf"/>
</dbReference>
<dbReference type="Gene3D" id="3.40.50.620">
    <property type="entry name" value="HUPs"/>
    <property type="match status" value="1"/>
</dbReference>
<feature type="binding site" evidence="10">
    <location>
        <position position="238"/>
    </location>
    <ligand>
        <name>ATP</name>
        <dbReference type="ChEBI" id="CHEBI:30616"/>
    </ligand>
</feature>
<dbReference type="KEGG" id="dpb:BABL1_gene_584"/>
<dbReference type="GO" id="GO:0005829">
    <property type="term" value="C:cytosol"/>
    <property type="evidence" value="ECO:0007669"/>
    <property type="project" value="TreeGrafter"/>
</dbReference>
<comment type="function">
    <text evidence="10">Catalyzes the attachment of glutamate to tRNA(Glu) in a two-step reaction: glutamate is first activated by ATP to form Glu-AMP and then transferred to the acceptor end of tRNA(Glu).</text>
</comment>
<evidence type="ECO:0000259" key="12">
    <source>
        <dbReference type="Pfam" id="PF19269"/>
    </source>
</evidence>
<dbReference type="HAMAP" id="MF_00022">
    <property type="entry name" value="Glu_tRNA_synth_type1"/>
    <property type="match status" value="1"/>
</dbReference>
<dbReference type="Pfam" id="PF19269">
    <property type="entry name" value="Anticodon_2"/>
    <property type="match status" value="1"/>
</dbReference>
<dbReference type="PATRIC" id="fig|673862.3.peg.320"/>
<dbReference type="eggNOG" id="COG0008">
    <property type="taxonomic scope" value="Bacteria"/>
</dbReference>
<dbReference type="Pfam" id="PF00749">
    <property type="entry name" value="tRNA-synt_1c"/>
    <property type="match status" value="1"/>
</dbReference>
<dbReference type="GO" id="GO:0000049">
    <property type="term" value="F:tRNA binding"/>
    <property type="evidence" value="ECO:0007669"/>
    <property type="project" value="InterPro"/>
</dbReference>
<feature type="domain" description="Glutamyl/glutaminyl-tRNA synthetase class Ib catalytic" evidence="11">
    <location>
        <begin position="6"/>
        <end position="303"/>
    </location>
</feature>
<dbReference type="NCBIfam" id="TIGR00464">
    <property type="entry name" value="gltX_bact"/>
    <property type="match status" value="1"/>
</dbReference>
<dbReference type="CDD" id="cd00808">
    <property type="entry name" value="GluRS_core"/>
    <property type="match status" value="1"/>
</dbReference>
<evidence type="ECO:0000313" key="14">
    <source>
        <dbReference type="Proteomes" id="UP000018769"/>
    </source>
</evidence>
<evidence type="ECO:0000256" key="3">
    <source>
        <dbReference type="ARBA" id="ARBA00011245"/>
    </source>
</evidence>
<evidence type="ECO:0000256" key="5">
    <source>
        <dbReference type="ARBA" id="ARBA00022598"/>
    </source>
</evidence>
<proteinExistence type="inferred from homology"/>
<accession>V6DHJ7</accession>
<organism evidence="13 14">
    <name type="scientific">Candidatus Babela massiliensis</name>
    <dbReference type="NCBI Taxonomy" id="673862"/>
    <lineage>
        <taxon>Bacteria</taxon>
        <taxon>Candidatus Babelota</taxon>
        <taxon>Candidatus Babeliae</taxon>
        <taxon>Candidatus Babeliales</taxon>
        <taxon>Candidatus Babeliaceae</taxon>
        <taxon>Candidatus Babela</taxon>
    </lineage>
</organism>
<dbReference type="PANTHER" id="PTHR43311:SF2">
    <property type="entry name" value="GLUTAMATE--TRNA LIGASE, MITOCHONDRIAL-RELATED"/>
    <property type="match status" value="1"/>
</dbReference>
<dbReference type="Gene3D" id="1.10.10.350">
    <property type="match status" value="1"/>
</dbReference>
<keyword evidence="8 10" id="KW-0648">Protein biosynthesis</keyword>
<comment type="catalytic activity">
    <reaction evidence="10">
        <text>tRNA(Glu) + L-glutamate + ATP = L-glutamyl-tRNA(Glu) + AMP + diphosphate</text>
        <dbReference type="Rhea" id="RHEA:23540"/>
        <dbReference type="Rhea" id="RHEA-COMP:9663"/>
        <dbReference type="Rhea" id="RHEA-COMP:9680"/>
        <dbReference type="ChEBI" id="CHEBI:29985"/>
        <dbReference type="ChEBI" id="CHEBI:30616"/>
        <dbReference type="ChEBI" id="CHEBI:33019"/>
        <dbReference type="ChEBI" id="CHEBI:78442"/>
        <dbReference type="ChEBI" id="CHEBI:78520"/>
        <dbReference type="ChEBI" id="CHEBI:456215"/>
        <dbReference type="EC" id="6.1.1.17"/>
    </reaction>
</comment>
<comment type="subunit">
    <text evidence="3 10">Monomer.</text>
</comment>
<dbReference type="RefSeq" id="WP_023791548.1">
    <property type="nucleotide sequence ID" value="NC_023003.1"/>
</dbReference>
<keyword evidence="4 10" id="KW-0963">Cytoplasm</keyword>
<dbReference type="GO" id="GO:0005524">
    <property type="term" value="F:ATP binding"/>
    <property type="evidence" value="ECO:0007669"/>
    <property type="project" value="UniProtKB-UniRule"/>
</dbReference>
<evidence type="ECO:0000256" key="9">
    <source>
        <dbReference type="ARBA" id="ARBA00023146"/>
    </source>
</evidence>
<protein>
    <recommendedName>
        <fullName evidence="10">Glutamate--tRNA ligase</fullName>
        <ecNumber evidence="10">6.1.1.17</ecNumber>
    </recommendedName>
    <alternativeName>
        <fullName evidence="10">Glutamyl-tRNA synthetase</fullName>
        <shortName evidence="10">GluRS</shortName>
    </alternativeName>
</protein>
<dbReference type="GO" id="GO:0004818">
    <property type="term" value="F:glutamate-tRNA ligase activity"/>
    <property type="evidence" value="ECO:0007669"/>
    <property type="project" value="UniProtKB-UniRule"/>
</dbReference>
<keyword evidence="9 10" id="KW-0030">Aminoacyl-tRNA synthetase</keyword>
<evidence type="ECO:0000256" key="8">
    <source>
        <dbReference type="ARBA" id="ARBA00022917"/>
    </source>
</evidence>
<keyword evidence="7 10" id="KW-0067">ATP-binding</keyword>
<dbReference type="InterPro" id="IPR049940">
    <property type="entry name" value="GluQ/Sye"/>
</dbReference>
<dbReference type="EMBL" id="HG793133">
    <property type="protein sequence ID" value="CDK30433.1"/>
    <property type="molecule type" value="Genomic_DNA"/>
</dbReference>
<dbReference type="PANTHER" id="PTHR43311">
    <property type="entry name" value="GLUTAMATE--TRNA LIGASE"/>
    <property type="match status" value="1"/>
</dbReference>
<evidence type="ECO:0000259" key="11">
    <source>
        <dbReference type="Pfam" id="PF00749"/>
    </source>
</evidence>
<evidence type="ECO:0000256" key="6">
    <source>
        <dbReference type="ARBA" id="ARBA00022741"/>
    </source>
</evidence>
<dbReference type="STRING" id="673862.BABL1_gene_584"/>
<dbReference type="SUPFAM" id="SSF48163">
    <property type="entry name" value="An anticodon-binding domain of class I aminoacyl-tRNA synthetases"/>
    <property type="match status" value="1"/>
</dbReference>
<evidence type="ECO:0000256" key="1">
    <source>
        <dbReference type="ARBA" id="ARBA00004496"/>
    </source>
</evidence>